<name>A0A068QVA8_9GAMM</name>
<dbReference type="Proteomes" id="UP000032721">
    <property type="component" value="Chromosome"/>
</dbReference>
<reference evidence="1 2" key="1">
    <citation type="submission" date="2013-07" db="EMBL/GenBank/DDBJ databases">
        <authorList>
            <person name="Genoscope - CEA"/>
        </authorList>
    </citation>
    <scope>NUCLEOTIDE SEQUENCE [LARGE SCALE GENOMIC DNA]</scope>
    <source>
        <strain evidence="2">FRM16 / DSM 17909</strain>
    </source>
</reference>
<dbReference type="AlphaFoldDB" id="A0A068QVA8"/>
<accession>A0A068QVA8</accession>
<evidence type="ECO:0008006" key="3">
    <source>
        <dbReference type="Google" id="ProtNLM"/>
    </source>
</evidence>
<protein>
    <recommendedName>
        <fullName evidence="3">Phage protein</fullName>
    </recommendedName>
</protein>
<dbReference type="KEGG" id="xdo:XDD1_3219"/>
<proteinExistence type="predicted"/>
<gene>
    <name evidence="1" type="ORF">XDD1_3219</name>
</gene>
<dbReference type="STRING" id="351671.XDD1_3219"/>
<dbReference type="EMBL" id="FO704550">
    <property type="protein sequence ID" value="CDG18913.1"/>
    <property type="molecule type" value="Genomic_DNA"/>
</dbReference>
<evidence type="ECO:0000313" key="2">
    <source>
        <dbReference type="Proteomes" id="UP000032721"/>
    </source>
</evidence>
<dbReference type="OrthoDB" id="6456577at2"/>
<sequence>MSSYSNTGDQTMPYLIQDAEFNRKLRISEKNREHTKTFLENGVQDFTFSGFIAPYGYRFVKSLKQNQFRMITTGDNPETVYAVMITFRKDIIIDKETCTQIMVWRTFSAEHQDAISGFPRQFFKYLLENYNIIVTDEEQTGDGKRFWQVMIAWSIATGYHVYVSDGTEMNRPLTQVSSMDELIEKWETFCWGYDPEVHRHRLIVISKHVLL</sequence>
<organism evidence="1 2">
    <name type="scientific">Xenorhabdus doucetiae</name>
    <dbReference type="NCBI Taxonomy" id="351671"/>
    <lineage>
        <taxon>Bacteria</taxon>
        <taxon>Pseudomonadati</taxon>
        <taxon>Pseudomonadota</taxon>
        <taxon>Gammaproteobacteria</taxon>
        <taxon>Enterobacterales</taxon>
        <taxon>Morganellaceae</taxon>
        <taxon>Xenorhabdus</taxon>
    </lineage>
</organism>
<dbReference type="HOGENOM" id="CLU_1309156_0_0_6"/>
<evidence type="ECO:0000313" key="1">
    <source>
        <dbReference type="EMBL" id="CDG18913.1"/>
    </source>
</evidence>